<comment type="caution">
    <text evidence="1">The sequence shown here is derived from an EMBL/GenBank/DDBJ whole genome shotgun (WGS) entry which is preliminary data.</text>
</comment>
<dbReference type="RefSeq" id="WP_106140102.1">
    <property type="nucleotide sequence ID" value="NZ_PVTE01000025.1"/>
</dbReference>
<reference evidence="1 2" key="1">
    <citation type="submission" date="2018-03" db="EMBL/GenBank/DDBJ databases">
        <title>Genomic Encyclopedia of Archaeal and Bacterial Type Strains, Phase II (KMG-II): from individual species to whole genera.</title>
        <authorList>
            <person name="Goeker M."/>
        </authorList>
    </citation>
    <scope>NUCLEOTIDE SEQUENCE [LARGE SCALE GENOMIC DNA]</scope>
    <source>
        <strain evidence="1 2">DSM 28354</strain>
    </source>
</reference>
<dbReference type="Proteomes" id="UP000238375">
    <property type="component" value="Unassembled WGS sequence"/>
</dbReference>
<keyword evidence="2" id="KW-1185">Reference proteome</keyword>
<dbReference type="AlphaFoldDB" id="A0A2T0S930"/>
<gene>
    <name evidence="1" type="ORF">CLV58_12585</name>
</gene>
<evidence type="ECO:0000313" key="1">
    <source>
        <dbReference type="EMBL" id="PRY29823.1"/>
    </source>
</evidence>
<organism evidence="1 2">
    <name type="scientific">Spirosoma oryzae</name>
    <dbReference type="NCBI Taxonomy" id="1469603"/>
    <lineage>
        <taxon>Bacteria</taxon>
        <taxon>Pseudomonadati</taxon>
        <taxon>Bacteroidota</taxon>
        <taxon>Cytophagia</taxon>
        <taxon>Cytophagales</taxon>
        <taxon>Cytophagaceae</taxon>
        <taxon>Spirosoma</taxon>
    </lineage>
</organism>
<name>A0A2T0S930_9BACT</name>
<protein>
    <submittedName>
        <fullName evidence="1">Uncharacterized protein</fullName>
    </submittedName>
</protein>
<accession>A0A2T0S930</accession>
<proteinExistence type="predicted"/>
<dbReference type="EMBL" id="PVTE01000025">
    <property type="protein sequence ID" value="PRY29823.1"/>
    <property type="molecule type" value="Genomic_DNA"/>
</dbReference>
<evidence type="ECO:0000313" key="2">
    <source>
        <dbReference type="Proteomes" id="UP000238375"/>
    </source>
</evidence>
<sequence length="217" mass="24036">MKTSAAIAAVRFWTDQFADWFSDSEIVTALNRAALEWVTTRYQMGLTTERQRSDLSGLLPPPAEGSGRKLVVSPDLRMLYVLALTAEWRVGSDYPNPPVPVKPVEVDKLAVTLGSVFHRPTNAYPIYTTARDPLDGLTLTVYSTSAPDRLRLYYLKAPVVLDVTKPDTEWSDFSEAVQQELIQTAKRMLLAAQNPDYAVQVQSEEPQASGGMGMPTN</sequence>